<dbReference type="InterPro" id="IPR008225">
    <property type="entry name" value="F420-0_g-glutamyl_ligase"/>
</dbReference>
<dbReference type="SUPFAM" id="SSF144010">
    <property type="entry name" value="CofE-like"/>
    <property type="match status" value="1"/>
</dbReference>
<name>A0A4R5LP51_9GAMM</name>
<dbReference type="Proteomes" id="UP000295554">
    <property type="component" value="Unassembled WGS sequence"/>
</dbReference>
<dbReference type="Gene3D" id="3.30.1330.100">
    <property type="entry name" value="CofE-like"/>
    <property type="match status" value="1"/>
</dbReference>
<dbReference type="InterPro" id="IPR002847">
    <property type="entry name" value="F420-0_gamma-glut_ligase-dom"/>
</dbReference>
<evidence type="ECO:0000256" key="6">
    <source>
        <dbReference type="ARBA" id="ARBA00023134"/>
    </source>
</evidence>
<dbReference type="AlphaFoldDB" id="A0A4R5LP51"/>
<dbReference type="GO" id="GO:0005525">
    <property type="term" value="F:GTP binding"/>
    <property type="evidence" value="ECO:0007669"/>
    <property type="project" value="UniProtKB-KW"/>
</dbReference>
<dbReference type="PANTHER" id="PTHR47917">
    <property type="match status" value="1"/>
</dbReference>
<organism evidence="9 10">
    <name type="scientific">Seongchinamella unica</name>
    <dbReference type="NCBI Taxonomy" id="2547392"/>
    <lineage>
        <taxon>Bacteria</taxon>
        <taxon>Pseudomonadati</taxon>
        <taxon>Pseudomonadota</taxon>
        <taxon>Gammaproteobacteria</taxon>
        <taxon>Cellvibrionales</taxon>
        <taxon>Halieaceae</taxon>
        <taxon>Seongchinamella</taxon>
    </lineage>
</organism>
<dbReference type="GO" id="GO:0052618">
    <property type="term" value="F:coenzyme F420-0:L-glutamate ligase activity"/>
    <property type="evidence" value="ECO:0007669"/>
    <property type="project" value="UniProtKB-EC"/>
</dbReference>
<evidence type="ECO:0000256" key="4">
    <source>
        <dbReference type="ARBA" id="ARBA00022842"/>
    </source>
</evidence>
<dbReference type="PANTHER" id="PTHR47917:SF1">
    <property type="entry name" value="COENZYME F420:L-GLUTAMATE LIGASE"/>
    <property type="match status" value="1"/>
</dbReference>
<keyword evidence="4" id="KW-0460">Magnesium</keyword>
<sequence>MAAAARIELIALAGFPRVEPGDDLGQLVAGSLADNALALQSGDVLVLAQKIVSKAEDCYVELADIEPSPEALELAARADKDPRQAELILRESREVLRVRPGVIIVEHRNGYVHANAGIDKSNIEIDPDNPRVLLLPENPDASAQRLRLDLERRTGVAPQVIINDSAGRAWRNGTVGIAIGTAGLEPLFNQVGEKDMFGNVLEVTEPAVADELAAAASLVMGQAAEACPVVLVRGATLQPADTGSGSLLRDRSMDLFR</sequence>
<evidence type="ECO:0000256" key="1">
    <source>
        <dbReference type="ARBA" id="ARBA00022598"/>
    </source>
</evidence>
<keyword evidence="2" id="KW-0479">Metal-binding</keyword>
<keyword evidence="5" id="KW-0630">Potassium</keyword>
<dbReference type="OrthoDB" id="9788295at2"/>
<dbReference type="EC" id="6.3.2.31" evidence="9"/>
<dbReference type="EMBL" id="SMSE01000004">
    <property type="protein sequence ID" value="TDG12021.1"/>
    <property type="molecule type" value="Genomic_DNA"/>
</dbReference>
<comment type="caution">
    <text evidence="9">The sequence shown here is derived from an EMBL/GenBank/DDBJ whole genome shotgun (WGS) entry which is preliminary data.</text>
</comment>
<keyword evidence="7" id="KW-0464">Manganese</keyword>
<evidence type="ECO:0000256" key="7">
    <source>
        <dbReference type="ARBA" id="ARBA00023211"/>
    </source>
</evidence>
<keyword evidence="10" id="KW-1185">Reference proteome</keyword>
<keyword evidence="6" id="KW-0342">GTP-binding</keyword>
<evidence type="ECO:0000313" key="9">
    <source>
        <dbReference type="EMBL" id="TDG12021.1"/>
    </source>
</evidence>
<dbReference type="NCBIfam" id="TIGR01916">
    <property type="entry name" value="F420_cofE"/>
    <property type="match status" value="1"/>
</dbReference>
<keyword evidence="1 9" id="KW-0436">Ligase</keyword>
<evidence type="ECO:0000313" key="10">
    <source>
        <dbReference type="Proteomes" id="UP000295554"/>
    </source>
</evidence>
<protein>
    <submittedName>
        <fullName evidence="9">Coenzyme F420-0:L-glutamate ligase</fullName>
        <ecNumber evidence="9">6.3.2.31</ecNumber>
    </submittedName>
</protein>
<evidence type="ECO:0000256" key="5">
    <source>
        <dbReference type="ARBA" id="ARBA00022958"/>
    </source>
</evidence>
<evidence type="ECO:0000256" key="3">
    <source>
        <dbReference type="ARBA" id="ARBA00022741"/>
    </source>
</evidence>
<feature type="domain" description="Coenzyme F420:L-glutamate ligase-like" evidence="8">
    <location>
        <begin position="15"/>
        <end position="234"/>
    </location>
</feature>
<evidence type="ECO:0000259" key="8">
    <source>
        <dbReference type="Pfam" id="PF01996"/>
    </source>
</evidence>
<proteinExistence type="predicted"/>
<evidence type="ECO:0000256" key="2">
    <source>
        <dbReference type="ARBA" id="ARBA00022723"/>
    </source>
</evidence>
<dbReference type="Gene3D" id="3.90.1660.10">
    <property type="entry name" value="CofE-like domain"/>
    <property type="match status" value="1"/>
</dbReference>
<keyword evidence="3" id="KW-0547">Nucleotide-binding</keyword>
<dbReference type="RefSeq" id="WP_133214835.1">
    <property type="nucleotide sequence ID" value="NZ_SMSE01000004.1"/>
</dbReference>
<reference evidence="9 10" key="1">
    <citation type="submission" date="2019-03" db="EMBL/GenBank/DDBJ databases">
        <title>Seongchinamella monodicae gen. nov., sp. nov., a novel member of the Gammaproteobacteria isolated from a tidal mudflat of beach.</title>
        <authorList>
            <person name="Yang H.G."/>
            <person name="Kang J.W."/>
            <person name="Lee S.D."/>
        </authorList>
    </citation>
    <scope>NUCLEOTIDE SEQUENCE [LARGE SCALE GENOMIC DNA]</scope>
    <source>
        <strain evidence="9 10">GH4-78</strain>
    </source>
</reference>
<dbReference type="GO" id="GO:0046872">
    <property type="term" value="F:metal ion binding"/>
    <property type="evidence" value="ECO:0007669"/>
    <property type="project" value="UniProtKB-KW"/>
</dbReference>
<dbReference type="Pfam" id="PF01996">
    <property type="entry name" value="F420_ligase"/>
    <property type="match status" value="1"/>
</dbReference>
<gene>
    <name evidence="9" type="primary">cofE</name>
    <name evidence="9" type="ORF">E2F43_16830</name>
</gene>
<accession>A0A4R5LP51</accession>